<comment type="subcellular location">
    <subcellularLocation>
        <location evidence="6">Cytoplasm</location>
    </subcellularLocation>
</comment>
<dbReference type="InterPro" id="IPR005517">
    <property type="entry name" value="Transl_elong_EFG/EF2_IV"/>
</dbReference>
<dbReference type="SUPFAM" id="SSF50447">
    <property type="entry name" value="Translation proteins"/>
    <property type="match status" value="1"/>
</dbReference>
<dbReference type="InterPro" id="IPR020568">
    <property type="entry name" value="Ribosomal_Su5_D2-typ_SF"/>
</dbReference>
<evidence type="ECO:0000256" key="2">
    <source>
        <dbReference type="ARBA" id="ARBA00022741"/>
    </source>
</evidence>
<evidence type="ECO:0000256" key="5">
    <source>
        <dbReference type="ARBA" id="ARBA00023134"/>
    </source>
</evidence>
<dbReference type="InterPro" id="IPR053905">
    <property type="entry name" value="EF-G-like_DII"/>
</dbReference>
<dbReference type="HAMAP" id="MF_00054_B">
    <property type="entry name" value="EF_G_EF_2_B"/>
    <property type="match status" value="1"/>
</dbReference>
<dbReference type="Pfam" id="PF00679">
    <property type="entry name" value="EFG_C"/>
    <property type="match status" value="1"/>
</dbReference>
<keyword evidence="2 6" id="KW-0547">Nucleotide-binding</keyword>
<dbReference type="InterPro" id="IPR005225">
    <property type="entry name" value="Small_GTP-bd"/>
</dbReference>
<dbReference type="SUPFAM" id="SSF52540">
    <property type="entry name" value="P-loop containing nucleoside triphosphate hydrolases"/>
    <property type="match status" value="1"/>
</dbReference>
<feature type="binding site" evidence="6">
    <location>
        <begin position="134"/>
        <end position="137"/>
    </location>
    <ligand>
        <name>GTP</name>
        <dbReference type="ChEBI" id="CHEBI:37565"/>
    </ligand>
</feature>
<feature type="binding site" evidence="6">
    <location>
        <begin position="16"/>
        <end position="23"/>
    </location>
    <ligand>
        <name>GTP</name>
        <dbReference type="ChEBI" id="CHEBI:37565"/>
    </ligand>
</feature>
<dbReference type="Pfam" id="PF00009">
    <property type="entry name" value="GTP_EFTU"/>
    <property type="match status" value="1"/>
</dbReference>
<dbReference type="InterPro" id="IPR035647">
    <property type="entry name" value="EFG_III/V"/>
</dbReference>
<dbReference type="InterPro" id="IPR009022">
    <property type="entry name" value="EFG_III"/>
</dbReference>
<name>A0A7V3V080_UNCW3</name>
<dbReference type="Pfam" id="PF22042">
    <property type="entry name" value="EF-G_D2"/>
    <property type="match status" value="1"/>
</dbReference>
<evidence type="ECO:0000256" key="6">
    <source>
        <dbReference type="HAMAP-Rule" id="MF_00054"/>
    </source>
</evidence>
<gene>
    <name evidence="6 9" type="primary">fusA</name>
    <name evidence="9" type="ORF">ENX16_06370</name>
</gene>
<dbReference type="SUPFAM" id="SSF54980">
    <property type="entry name" value="EF-G C-terminal domain-like"/>
    <property type="match status" value="2"/>
</dbReference>
<dbReference type="EMBL" id="DTMZ01000152">
    <property type="protein sequence ID" value="HGD13685.1"/>
    <property type="molecule type" value="Genomic_DNA"/>
</dbReference>
<feature type="binding site" evidence="6">
    <location>
        <begin position="80"/>
        <end position="84"/>
    </location>
    <ligand>
        <name>GTP</name>
        <dbReference type="ChEBI" id="CHEBI:37565"/>
    </ligand>
</feature>
<dbReference type="GO" id="GO:0005525">
    <property type="term" value="F:GTP binding"/>
    <property type="evidence" value="ECO:0007669"/>
    <property type="project" value="UniProtKB-UniRule"/>
</dbReference>
<dbReference type="FunFam" id="3.40.50.300:FF:000029">
    <property type="entry name" value="Elongation factor G"/>
    <property type="match status" value="1"/>
</dbReference>
<dbReference type="CDD" id="cd01886">
    <property type="entry name" value="EF-G"/>
    <property type="match status" value="1"/>
</dbReference>
<dbReference type="InterPro" id="IPR000795">
    <property type="entry name" value="T_Tr_GTP-bd_dom"/>
</dbReference>
<dbReference type="SMART" id="SM00838">
    <property type="entry name" value="EFG_C"/>
    <property type="match status" value="1"/>
</dbReference>
<dbReference type="Gene3D" id="2.40.30.10">
    <property type="entry name" value="Translation factors"/>
    <property type="match status" value="1"/>
</dbReference>
<dbReference type="InterPro" id="IPR014721">
    <property type="entry name" value="Ribsml_uS5_D2-typ_fold_subgr"/>
</dbReference>
<dbReference type="Pfam" id="PF14492">
    <property type="entry name" value="EFG_III"/>
    <property type="match status" value="1"/>
</dbReference>
<comment type="similarity">
    <text evidence="1 6">Belongs to the TRAFAC class translation factor GTPase superfamily. Classic translation factor GTPase family. EF-G/EF-2 subfamily.</text>
</comment>
<dbReference type="InterPro" id="IPR031157">
    <property type="entry name" value="G_TR_CS"/>
</dbReference>
<dbReference type="InterPro" id="IPR035649">
    <property type="entry name" value="EFG_V"/>
</dbReference>
<dbReference type="FunFam" id="3.30.70.240:FF:000001">
    <property type="entry name" value="Elongation factor G"/>
    <property type="match status" value="1"/>
</dbReference>
<dbReference type="FunFam" id="3.30.70.870:FF:000001">
    <property type="entry name" value="Elongation factor G"/>
    <property type="match status" value="1"/>
</dbReference>
<comment type="caution">
    <text evidence="9">The sequence shown here is derived from an EMBL/GenBank/DDBJ whole genome shotgun (WGS) entry which is preliminary data.</text>
</comment>
<evidence type="ECO:0000256" key="1">
    <source>
        <dbReference type="ARBA" id="ARBA00005870"/>
    </source>
</evidence>
<sequence>MPDYDLRLIRNIGIAAHIDAGKTTTTERILYYTGKIHRMGEIDEGTTQMDWMIQERERGITITAAATSVSWLNHRINIIDTPGHVDFTIEVERSLKVLDGAIIVLCGVGGVEPQTETVWRQADRYRVPRIAFINKLDRLGADFYRVLKMMAEKFEQIPVPVQLPIGIEDQFSGVIDIINREACIWRSDDLGASYETLPVPPERQQEVEDYRHRLLDILTTYDENLLAKYLSGEDLTPADIKSAIRKGTLELKIVPVFCGAAFRNKGIQKLLDGIVDYLPSPLDIPPAKGINPKTNREETRPSDPQAPFSALIFKLTFDPQRGMLSYIRVYSGKVASGDVVMVIPEMKRSRILRLAVMHANRIEEVSSLAAGEIGAVIGLKESKTGQTLADLSHPIAFEPIKPPEPVVFLAIEPKTKADEDRLHAALTTMSLEDPTFKVRNDEETGQLILSGMGELHLEILLDRLNRDYRVEVHSGKPQVSYRETITTTATYESRFIRQTGGRGHFAVVKLTLGPSKEGNWIVNEIREGTIPKNFIPAIEQAIEESFESGVLAGYPIINTRVKIIDGAYHEVDSTDIDFKLAAAQAFREAFMLAEPTFLEPIMELEVVTPEQYLGNVLADINARGGKILHLEPVKGHQIITAEVPLARTFGYATTLRSLTQGRATHSIQFKRFSPVDEETRIKLYPLFAEKNH</sequence>
<dbReference type="CDD" id="cd03713">
    <property type="entry name" value="EFG_mtEFG_C"/>
    <property type="match status" value="1"/>
</dbReference>
<dbReference type="InterPro" id="IPR041095">
    <property type="entry name" value="EFG_II"/>
</dbReference>
<dbReference type="NCBIfam" id="TIGR00231">
    <property type="entry name" value="small_GTP"/>
    <property type="match status" value="1"/>
</dbReference>
<dbReference type="InterPro" id="IPR027417">
    <property type="entry name" value="P-loop_NTPase"/>
</dbReference>
<dbReference type="Gene3D" id="3.30.70.870">
    <property type="entry name" value="Elongation Factor G (Translational Gtpase), domain 3"/>
    <property type="match status" value="1"/>
</dbReference>
<dbReference type="PANTHER" id="PTHR43261">
    <property type="entry name" value="TRANSLATION ELONGATION FACTOR G-RELATED"/>
    <property type="match status" value="1"/>
</dbReference>
<dbReference type="Gene3D" id="3.30.230.10">
    <property type="match status" value="1"/>
</dbReference>
<accession>A0A7V3V080</accession>
<dbReference type="CDD" id="cd16262">
    <property type="entry name" value="EFG_III"/>
    <property type="match status" value="1"/>
</dbReference>
<dbReference type="SMART" id="SM00889">
    <property type="entry name" value="EFG_IV"/>
    <property type="match status" value="1"/>
</dbReference>
<keyword evidence="6" id="KW-0963">Cytoplasm</keyword>
<dbReference type="InterPro" id="IPR004540">
    <property type="entry name" value="Transl_elong_EFG/EF2"/>
</dbReference>
<evidence type="ECO:0000256" key="4">
    <source>
        <dbReference type="ARBA" id="ARBA00022917"/>
    </source>
</evidence>
<evidence type="ECO:0000313" key="9">
    <source>
        <dbReference type="EMBL" id="HGD13685.1"/>
    </source>
</evidence>
<dbReference type="InterPro" id="IPR000640">
    <property type="entry name" value="EFG_V-like"/>
</dbReference>
<reference evidence="9" key="1">
    <citation type="journal article" date="2020" name="mSystems">
        <title>Genome- and Community-Level Interaction Insights into Carbon Utilization and Element Cycling Functions of Hydrothermarchaeota in Hydrothermal Sediment.</title>
        <authorList>
            <person name="Zhou Z."/>
            <person name="Liu Y."/>
            <person name="Xu W."/>
            <person name="Pan J."/>
            <person name="Luo Z.H."/>
            <person name="Li M."/>
        </authorList>
    </citation>
    <scope>NUCLEOTIDE SEQUENCE [LARGE SCALE GENOMIC DNA]</scope>
    <source>
        <strain evidence="9">SpSt-914</strain>
    </source>
</reference>
<dbReference type="Pfam" id="PF03764">
    <property type="entry name" value="EFG_IV"/>
    <property type="match status" value="1"/>
</dbReference>
<dbReference type="GO" id="GO:0005737">
    <property type="term" value="C:cytoplasm"/>
    <property type="evidence" value="ECO:0007669"/>
    <property type="project" value="UniProtKB-SubCell"/>
</dbReference>
<dbReference type="Gene3D" id="3.40.50.300">
    <property type="entry name" value="P-loop containing nucleotide triphosphate hydrolases"/>
    <property type="match status" value="1"/>
</dbReference>
<dbReference type="PROSITE" id="PS00301">
    <property type="entry name" value="G_TR_1"/>
    <property type="match status" value="1"/>
</dbReference>
<dbReference type="GO" id="GO:0003924">
    <property type="term" value="F:GTPase activity"/>
    <property type="evidence" value="ECO:0007669"/>
    <property type="project" value="InterPro"/>
</dbReference>
<dbReference type="Gene3D" id="3.30.70.240">
    <property type="match status" value="1"/>
</dbReference>
<dbReference type="GO" id="GO:0032790">
    <property type="term" value="P:ribosome disassembly"/>
    <property type="evidence" value="ECO:0007669"/>
    <property type="project" value="TreeGrafter"/>
</dbReference>
<evidence type="ECO:0000259" key="8">
    <source>
        <dbReference type="PROSITE" id="PS51722"/>
    </source>
</evidence>
<organism evidence="9">
    <name type="scientific">candidate division WOR-3 bacterium</name>
    <dbReference type="NCBI Taxonomy" id="2052148"/>
    <lineage>
        <taxon>Bacteria</taxon>
        <taxon>Bacteria division WOR-3</taxon>
    </lineage>
</organism>
<dbReference type="InterPro" id="IPR009000">
    <property type="entry name" value="Transl_B-barrel_sf"/>
</dbReference>
<comment type="function">
    <text evidence="6">Catalyzes the GTP-dependent ribosomal translocation step during translation elongation. During this step, the ribosome changes from the pre-translocational (PRE) to the post-translocational (POST) state as the newly formed A-site-bound peptidyl-tRNA and P-site-bound deacylated tRNA move to the P and E sites, respectively. Catalyzes the coordinated movement of the two tRNA molecules, the mRNA and conformational changes in the ribosome.</text>
</comment>
<protein>
    <recommendedName>
        <fullName evidence="6 7">Elongation factor G</fullName>
        <shortName evidence="6">EF-G</shortName>
    </recommendedName>
</protein>
<dbReference type="AlphaFoldDB" id="A0A7V3V080"/>
<keyword evidence="3 6" id="KW-0251">Elongation factor</keyword>
<keyword evidence="4 6" id="KW-0648">Protein biosynthesis</keyword>
<dbReference type="NCBIfam" id="TIGR00484">
    <property type="entry name" value="EF-G"/>
    <property type="match status" value="1"/>
</dbReference>
<dbReference type="GO" id="GO:0003746">
    <property type="term" value="F:translation elongation factor activity"/>
    <property type="evidence" value="ECO:0007669"/>
    <property type="project" value="UniProtKB-UniRule"/>
</dbReference>
<dbReference type="PROSITE" id="PS51722">
    <property type="entry name" value="G_TR_2"/>
    <property type="match status" value="1"/>
</dbReference>
<proteinExistence type="inferred from homology"/>
<feature type="domain" description="Tr-type G" evidence="8">
    <location>
        <begin position="7"/>
        <end position="282"/>
    </location>
</feature>
<dbReference type="NCBIfam" id="NF009381">
    <property type="entry name" value="PRK12740.1-5"/>
    <property type="match status" value="1"/>
</dbReference>
<dbReference type="PANTHER" id="PTHR43261:SF1">
    <property type="entry name" value="RIBOSOME-RELEASING FACTOR 2, MITOCHONDRIAL"/>
    <property type="match status" value="1"/>
</dbReference>
<evidence type="ECO:0000256" key="3">
    <source>
        <dbReference type="ARBA" id="ARBA00022768"/>
    </source>
</evidence>
<dbReference type="SUPFAM" id="SSF54211">
    <property type="entry name" value="Ribosomal protein S5 domain 2-like"/>
    <property type="match status" value="1"/>
</dbReference>
<evidence type="ECO:0000256" key="7">
    <source>
        <dbReference type="NCBIfam" id="TIGR00484"/>
    </source>
</evidence>
<keyword evidence="5 6" id="KW-0342">GTP-binding</keyword>
<dbReference type="PRINTS" id="PR00315">
    <property type="entry name" value="ELONGATNFCT"/>
</dbReference>